<dbReference type="EMBL" id="JAQOWY010000715">
    <property type="protein sequence ID" value="KAK1839132.1"/>
    <property type="molecule type" value="Genomic_DNA"/>
</dbReference>
<proteinExistence type="predicted"/>
<gene>
    <name evidence="2" type="ORF">CCHR01_18243</name>
</gene>
<keyword evidence="3" id="KW-1185">Reference proteome</keyword>
<feature type="compositionally biased region" description="Polar residues" evidence="1">
    <location>
        <begin position="200"/>
        <end position="214"/>
    </location>
</feature>
<accession>A0AAD9E939</accession>
<reference evidence="2" key="1">
    <citation type="submission" date="2023-01" db="EMBL/GenBank/DDBJ databases">
        <title>Colletotrichum chrysophilum M932 genome sequence.</title>
        <authorList>
            <person name="Baroncelli R."/>
        </authorList>
    </citation>
    <scope>NUCLEOTIDE SEQUENCE</scope>
    <source>
        <strain evidence="2">M932</strain>
    </source>
</reference>
<dbReference type="Proteomes" id="UP001243330">
    <property type="component" value="Unassembled WGS sequence"/>
</dbReference>
<dbReference type="AlphaFoldDB" id="A0AAD9E939"/>
<comment type="caution">
    <text evidence="2">The sequence shown here is derived from an EMBL/GenBank/DDBJ whole genome shotgun (WGS) entry which is preliminary data.</text>
</comment>
<evidence type="ECO:0000313" key="2">
    <source>
        <dbReference type="EMBL" id="KAK1839132.1"/>
    </source>
</evidence>
<feature type="region of interest" description="Disordered" evidence="1">
    <location>
        <begin position="328"/>
        <end position="379"/>
    </location>
</feature>
<sequence>MVHPAATSAAAIIAIARTCLYVSSTTEAGAAEAHMVWVRHHGDRLGALARRTAAPKNSTLTLWGGQNPREELRKYSDASGILHVASACEVSGSKPRRVPPRQWSPMLLPLSPSPSDELGRKDPGVLACWEISKHAPYPAGLLHHHHFHGRRNLPRRSTSKVFVPSSNVDFTNFNIASILEFDHQSRSFAVAKSHSPPTPTFQLPDSPRPSSAKHQTYSGLAEALKPNASVSLKRTTARAAAKATEAPYKITSARAGFNVSKGVMVVMYKVESPEMPASHMPTDNDGWILEKRLDQNALNYYWAKTIVRSRQTKPGWTKAAWLQSVEEKQRAERQTQGNRASDVAVSTAGPDITQKKKRRRKSEEDEDGDYVPPAAKRAR</sequence>
<feature type="region of interest" description="Disordered" evidence="1">
    <location>
        <begin position="190"/>
        <end position="214"/>
    </location>
</feature>
<organism evidence="2 3">
    <name type="scientific">Colletotrichum chrysophilum</name>
    <dbReference type="NCBI Taxonomy" id="1836956"/>
    <lineage>
        <taxon>Eukaryota</taxon>
        <taxon>Fungi</taxon>
        <taxon>Dikarya</taxon>
        <taxon>Ascomycota</taxon>
        <taxon>Pezizomycotina</taxon>
        <taxon>Sordariomycetes</taxon>
        <taxon>Hypocreomycetidae</taxon>
        <taxon>Glomerellales</taxon>
        <taxon>Glomerellaceae</taxon>
        <taxon>Colletotrichum</taxon>
        <taxon>Colletotrichum gloeosporioides species complex</taxon>
    </lineage>
</organism>
<evidence type="ECO:0000256" key="1">
    <source>
        <dbReference type="SAM" id="MobiDB-lite"/>
    </source>
</evidence>
<evidence type="ECO:0000313" key="3">
    <source>
        <dbReference type="Proteomes" id="UP001243330"/>
    </source>
</evidence>
<protein>
    <submittedName>
        <fullName evidence="2">Uncharacterized protein</fullName>
    </submittedName>
</protein>
<name>A0AAD9E939_9PEZI</name>